<feature type="domain" description="Methyl-accepting transducer" evidence="5">
    <location>
        <begin position="399"/>
        <end position="621"/>
    </location>
</feature>
<dbReference type="EMBL" id="VZPB01000001">
    <property type="protein sequence ID" value="KAB0585382.1"/>
    <property type="molecule type" value="Genomic_DNA"/>
</dbReference>
<dbReference type="GO" id="GO:0007165">
    <property type="term" value="P:signal transduction"/>
    <property type="evidence" value="ECO:0007669"/>
    <property type="project" value="UniProtKB-KW"/>
</dbReference>
<dbReference type="OrthoDB" id="8780225at2"/>
<comment type="caution">
    <text evidence="7">The sequence shown here is derived from an EMBL/GenBank/DDBJ whole genome shotgun (WGS) entry which is preliminary data.</text>
</comment>
<feature type="transmembrane region" description="Helical" evidence="4">
    <location>
        <begin position="20"/>
        <end position="40"/>
    </location>
</feature>
<dbReference type="SMART" id="SM00304">
    <property type="entry name" value="HAMP"/>
    <property type="match status" value="1"/>
</dbReference>
<evidence type="ECO:0000256" key="4">
    <source>
        <dbReference type="SAM" id="Phobius"/>
    </source>
</evidence>
<comment type="similarity">
    <text evidence="2">Belongs to the methyl-accepting chemotaxis (MCP) protein family.</text>
</comment>
<sequence length="644" mass="67917">MTASARLFAPVQKVLRHLRLSTQLLLIAALTAVPLIVLTARTLNQCGQQLQATANELAGARAVGALLEVAIQTQTHRGQTNLAMSGDASAEGAVAGTRPKLQAAVQAASAQLAQHPQWQLDRLWQPIADQLTRLAGGERQGDRAAVFQTHTRQVAALRALLQELGERSDLLFDPEPDTYFMMALALQRALPFTEQAGLVRGQGAGLLARGQGTPQELAQFQGRVALLGEQLALAQTEVAALRRAGVPAPAGYEEAVKATQAFLDLVQQDFATGQPQGEARAFFAAGTQAVQAIKTLAEGASQALAERLTQREAGLRQAQWIAFALAAACFLALVYCGLAFHLGTTDALRRVSSVAAAGAAGDLTRRTEVPGSNEFARMGRDLDTMNQQLSTLVERIRAHAQEVAATGVQLAGTSQHLSQRIGSQAAAVEQSAATLEEVAQTVRHTALRVQQVDGMFGQMRDDGESGRARMRSAVDTVECIAATSQKMGEIIGVIDGISFQTNILALNAAVEAARAGEAGRGFAVVAAEVRSLAQRSAQAAGEIRALIGSSTQQVTQGVDHIHTAHQGVDSILGHVGQMSSALDEMNTATREQTLAVDQVAAAVRQIGDEATHASIDVEQTTAAATRLNRQADELMALVARLKVG</sequence>
<keyword evidence="4" id="KW-1133">Transmembrane helix</keyword>
<keyword evidence="1" id="KW-0145">Chemotaxis</keyword>
<dbReference type="SUPFAM" id="SSF58104">
    <property type="entry name" value="Methyl-accepting chemotaxis protein (MCP) signaling domain"/>
    <property type="match status" value="1"/>
</dbReference>
<evidence type="ECO:0000313" key="8">
    <source>
        <dbReference type="Proteomes" id="UP000430120"/>
    </source>
</evidence>
<evidence type="ECO:0000259" key="6">
    <source>
        <dbReference type="PROSITE" id="PS50885"/>
    </source>
</evidence>
<keyword evidence="8" id="KW-1185">Reference proteome</keyword>
<gene>
    <name evidence="7" type="ORF">F7Q92_00345</name>
</gene>
<dbReference type="InterPro" id="IPR051310">
    <property type="entry name" value="MCP_chemotaxis"/>
</dbReference>
<evidence type="ECO:0000313" key="7">
    <source>
        <dbReference type="EMBL" id="KAB0585382.1"/>
    </source>
</evidence>
<feature type="domain" description="HAMP" evidence="6">
    <location>
        <begin position="342"/>
        <end position="394"/>
    </location>
</feature>
<accession>A0A643FH80</accession>
<evidence type="ECO:0000259" key="5">
    <source>
        <dbReference type="PROSITE" id="PS50111"/>
    </source>
</evidence>
<proteinExistence type="inferred from homology"/>
<dbReference type="PROSITE" id="PS50885">
    <property type="entry name" value="HAMP"/>
    <property type="match status" value="1"/>
</dbReference>
<protein>
    <submittedName>
        <fullName evidence="7">Methyl-accepting chemotaxis protein</fullName>
    </submittedName>
</protein>
<dbReference type="Pfam" id="PF00015">
    <property type="entry name" value="MCPsignal"/>
    <property type="match status" value="1"/>
</dbReference>
<dbReference type="InterPro" id="IPR003660">
    <property type="entry name" value="HAMP_dom"/>
</dbReference>
<organism evidence="7 8">
    <name type="scientific">Ideonella dechloratans</name>
    <dbReference type="NCBI Taxonomy" id="36863"/>
    <lineage>
        <taxon>Bacteria</taxon>
        <taxon>Pseudomonadati</taxon>
        <taxon>Pseudomonadota</taxon>
        <taxon>Betaproteobacteria</taxon>
        <taxon>Burkholderiales</taxon>
        <taxon>Sphaerotilaceae</taxon>
        <taxon>Ideonella</taxon>
    </lineage>
</organism>
<dbReference type="PANTHER" id="PTHR43531:SF11">
    <property type="entry name" value="METHYL-ACCEPTING CHEMOTAXIS PROTEIN 3"/>
    <property type="match status" value="1"/>
</dbReference>
<dbReference type="SMART" id="SM00283">
    <property type="entry name" value="MA"/>
    <property type="match status" value="1"/>
</dbReference>
<dbReference type="Proteomes" id="UP000430120">
    <property type="component" value="Unassembled WGS sequence"/>
</dbReference>
<dbReference type="Gene3D" id="1.10.287.950">
    <property type="entry name" value="Methyl-accepting chemotaxis protein"/>
    <property type="match status" value="1"/>
</dbReference>
<dbReference type="AlphaFoldDB" id="A0A643FH80"/>
<dbReference type="PROSITE" id="PS50111">
    <property type="entry name" value="CHEMOTAXIS_TRANSDUC_2"/>
    <property type="match status" value="1"/>
</dbReference>
<evidence type="ECO:0000256" key="3">
    <source>
        <dbReference type="PROSITE-ProRule" id="PRU00284"/>
    </source>
</evidence>
<keyword evidence="4" id="KW-0812">Transmembrane</keyword>
<name>A0A643FH80_IDEDE</name>
<dbReference type="RefSeq" id="WP_151121956.1">
    <property type="nucleotide sequence ID" value="NZ_CP088081.1"/>
</dbReference>
<dbReference type="InterPro" id="IPR004089">
    <property type="entry name" value="MCPsignal_dom"/>
</dbReference>
<dbReference type="GO" id="GO:0016020">
    <property type="term" value="C:membrane"/>
    <property type="evidence" value="ECO:0007669"/>
    <property type="project" value="InterPro"/>
</dbReference>
<feature type="transmembrane region" description="Helical" evidence="4">
    <location>
        <begin position="320"/>
        <end position="342"/>
    </location>
</feature>
<dbReference type="PANTHER" id="PTHR43531">
    <property type="entry name" value="PROTEIN ICFG"/>
    <property type="match status" value="1"/>
</dbReference>
<reference evidence="7 8" key="1">
    <citation type="submission" date="2019-09" db="EMBL/GenBank/DDBJ databases">
        <title>Draft genome sequences of 48 bacterial type strains from the CCUG.</title>
        <authorList>
            <person name="Tunovic T."/>
            <person name="Pineiro-Iglesias B."/>
            <person name="Unosson C."/>
            <person name="Inganas E."/>
            <person name="Ohlen M."/>
            <person name="Cardew S."/>
            <person name="Jensie-Markopoulos S."/>
            <person name="Salva-Serra F."/>
            <person name="Jaen-Luchoro D."/>
            <person name="Karlsson R."/>
            <person name="Svensson-Stadler L."/>
            <person name="Chun J."/>
            <person name="Moore E."/>
        </authorList>
    </citation>
    <scope>NUCLEOTIDE SEQUENCE [LARGE SCALE GENOMIC DNA]</scope>
    <source>
        <strain evidence="7 8">CCUG 30977</strain>
    </source>
</reference>
<evidence type="ECO:0000256" key="2">
    <source>
        <dbReference type="ARBA" id="ARBA00029447"/>
    </source>
</evidence>
<evidence type="ECO:0000256" key="1">
    <source>
        <dbReference type="ARBA" id="ARBA00022500"/>
    </source>
</evidence>
<keyword evidence="4" id="KW-0472">Membrane</keyword>
<keyword evidence="3" id="KW-0807">Transducer</keyword>
<dbReference type="GO" id="GO:0006935">
    <property type="term" value="P:chemotaxis"/>
    <property type="evidence" value="ECO:0007669"/>
    <property type="project" value="UniProtKB-KW"/>
</dbReference>